<keyword evidence="1" id="KW-0812">Transmembrane</keyword>
<evidence type="ECO:0000313" key="3">
    <source>
        <dbReference type="WBParaSite" id="nRc.2.0.1.t20592-RA"/>
    </source>
</evidence>
<protein>
    <submittedName>
        <fullName evidence="3">Uncharacterized protein</fullName>
    </submittedName>
</protein>
<organism evidence="2 3">
    <name type="scientific">Romanomermis culicivorax</name>
    <name type="common">Nematode worm</name>
    <dbReference type="NCBI Taxonomy" id="13658"/>
    <lineage>
        <taxon>Eukaryota</taxon>
        <taxon>Metazoa</taxon>
        <taxon>Ecdysozoa</taxon>
        <taxon>Nematoda</taxon>
        <taxon>Enoplea</taxon>
        <taxon>Dorylaimia</taxon>
        <taxon>Mermithida</taxon>
        <taxon>Mermithoidea</taxon>
        <taxon>Mermithidae</taxon>
        <taxon>Romanomermis</taxon>
    </lineage>
</organism>
<evidence type="ECO:0000256" key="1">
    <source>
        <dbReference type="SAM" id="Phobius"/>
    </source>
</evidence>
<dbReference type="WBParaSite" id="nRc.2.0.1.t20592-RA">
    <property type="protein sequence ID" value="nRc.2.0.1.t20592-RA"/>
    <property type="gene ID" value="nRc.2.0.1.g20592"/>
</dbReference>
<evidence type="ECO:0000313" key="2">
    <source>
        <dbReference type="Proteomes" id="UP000887565"/>
    </source>
</evidence>
<accession>A0A915J4F0</accession>
<keyword evidence="1" id="KW-0472">Membrane</keyword>
<name>A0A915J4F0_ROMCU</name>
<keyword evidence="1" id="KW-1133">Transmembrane helix</keyword>
<dbReference type="AlphaFoldDB" id="A0A915J4F0"/>
<sequence length="90" mass="10383">MKKDKNHMYVAVGRARTEFIRLHMTTYSFMISVGLWVFKQHLVAQYQLVCYQVGGHKHADTFAKNSDQNLRLEPKSLLRSAAKRLPFSAA</sequence>
<reference evidence="3" key="1">
    <citation type="submission" date="2022-11" db="UniProtKB">
        <authorList>
            <consortium name="WormBaseParasite"/>
        </authorList>
    </citation>
    <scope>IDENTIFICATION</scope>
</reference>
<dbReference type="Proteomes" id="UP000887565">
    <property type="component" value="Unplaced"/>
</dbReference>
<keyword evidence="2" id="KW-1185">Reference proteome</keyword>
<feature type="transmembrane region" description="Helical" evidence="1">
    <location>
        <begin position="20"/>
        <end position="38"/>
    </location>
</feature>
<proteinExistence type="predicted"/>